<name>A0A1F5H4B4_9BACT</name>
<gene>
    <name evidence="3" type="ORF">A3A49_01765</name>
</gene>
<protein>
    <recommendedName>
        <fullName evidence="5">Gram-positive cocci surface proteins LPxTG domain-containing protein</fullName>
    </recommendedName>
</protein>
<feature type="signal peptide" evidence="2">
    <location>
        <begin position="1"/>
        <end position="28"/>
    </location>
</feature>
<comment type="caution">
    <text evidence="3">The sequence shown here is derived from an EMBL/GenBank/DDBJ whole genome shotgun (WGS) entry which is preliminary data.</text>
</comment>
<evidence type="ECO:0008006" key="5">
    <source>
        <dbReference type="Google" id="ProtNLM"/>
    </source>
</evidence>
<evidence type="ECO:0000256" key="2">
    <source>
        <dbReference type="SAM" id="SignalP"/>
    </source>
</evidence>
<evidence type="ECO:0000313" key="3">
    <source>
        <dbReference type="EMBL" id="OGD98909.1"/>
    </source>
</evidence>
<dbReference type="AlphaFoldDB" id="A0A1F5H4B4"/>
<feature type="transmembrane region" description="Helical" evidence="1">
    <location>
        <begin position="52"/>
        <end position="74"/>
    </location>
</feature>
<evidence type="ECO:0000256" key="1">
    <source>
        <dbReference type="SAM" id="Phobius"/>
    </source>
</evidence>
<reference evidence="3 4" key="1">
    <citation type="journal article" date="2016" name="Nat. Commun.">
        <title>Thousands of microbial genomes shed light on interconnected biogeochemical processes in an aquifer system.</title>
        <authorList>
            <person name="Anantharaman K."/>
            <person name="Brown C.T."/>
            <person name="Hug L.A."/>
            <person name="Sharon I."/>
            <person name="Castelle C.J."/>
            <person name="Probst A.J."/>
            <person name="Thomas B.C."/>
            <person name="Singh A."/>
            <person name="Wilkins M.J."/>
            <person name="Karaoz U."/>
            <person name="Brodie E.L."/>
            <person name="Williams K.H."/>
            <person name="Hubbard S.S."/>
            <person name="Banfield J.F."/>
        </authorList>
    </citation>
    <scope>NUCLEOTIDE SEQUENCE [LARGE SCALE GENOMIC DNA]</scope>
</reference>
<feature type="chain" id="PRO_5009518750" description="Gram-positive cocci surface proteins LPxTG domain-containing protein" evidence="2">
    <location>
        <begin position="29"/>
        <end position="78"/>
    </location>
</feature>
<keyword evidence="1" id="KW-0472">Membrane</keyword>
<keyword evidence="1" id="KW-1133">Transmembrane helix</keyword>
<keyword evidence="2" id="KW-0732">Signal</keyword>
<organism evidence="3 4">
    <name type="scientific">Candidatus Curtissbacteria bacterium RIFCSPLOWO2_01_FULL_38_11b</name>
    <dbReference type="NCBI Taxonomy" id="1797725"/>
    <lineage>
        <taxon>Bacteria</taxon>
        <taxon>Candidatus Curtissiibacteriota</taxon>
    </lineage>
</organism>
<evidence type="ECO:0000313" key="4">
    <source>
        <dbReference type="Proteomes" id="UP000176740"/>
    </source>
</evidence>
<keyword evidence="1" id="KW-0812">Transmembrane</keyword>
<proteinExistence type="predicted"/>
<dbReference type="Proteomes" id="UP000176740">
    <property type="component" value="Unassembled WGS sequence"/>
</dbReference>
<accession>A0A1F5H4B4</accession>
<dbReference type="EMBL" id="MFBO01000001">
    <property type="protein sequence ID" value="OGD98909.1"/>
    <property type="molecule type" value="Genomic_DNA"/>
</dbReference>
<sequence length="78" mass="7865">MKKSAIAKITGISTSAILWLTFASSALAQTSSTSSASKGGTSSSLPAAGSTELTYLLLIGGVVLFVIGAVKLVLSFRE</sequence>